<proteinExistence type="predicted"/>
<accession>I3EEG5</accession>
<sequence>MINIRSNLNPIQNRKTIEKKQSATSDSTTLAALDVPNKSSKITEVEDAKCPKMEKGTNLDQVNQKSGLLDNKNAYDLINQYIKKNSVRKFSCHVHHSPDIIAYKKNQCQRLARMNRTPQTPALAYTTPFYTEPIFNETIQKLYKLYKNIWLFISSLTYETHSKKMDCIIYLCSLPIELKKALFSTTNSISCYYNGFLDDLYNYIYNMGSPQSIEVEKAPKAVFIKKEFIQKNETIQDIYDKKGIDPVLLIHGIIASYSQINHSDITSQGKEKNKSIELLSKIKDIPDEIQNKLGFILKIPEIYEDMFHITEKVINQIRDRVAIGFNKKWANSFFIINALAHIVQKSKFKLSDNDMQAVCAIKINRVPIINCKPSEVLDVMLNLFRVFYINAPYIYETTTPLTNAEVCDETSIKGINMPSVTRSGASSCASKTILRKLLGKNVITVSQFNRCYALITSKITYKTQSNKEAGNLPSDAEEWIDSSVVKSYISYFQLANDIPITHSIHYHIQLVLNSKHRVKIIHLPRYTVVNSKNRKFYNKLCYTIKNIVVYLDRLISTNPVAFGINIKTGQTFLSRPTKQIYEDISSVTDSKCIYPAVYNRTTKKWTMMSTTDLYMDKTMHEMNKKGLDVIFYYLEESVLNSSFIFAQFNPSSSNNRKNLPRMKDAQPNPRIPLFLSTFLLSSIPLSSYYPFKKTYMANINLICNTAPFQFNYSSINSIFFEGIPNKAKILKNYEEITVNYYSDFFIRNIYSEYKDLDCYCLNSAMKQTNNPSQIVLEWNVRITQSVDEYTTYYYTRPKDPEKSYLSEYSPIKALKSLVKMLQSPHISEDMVYYGICLYKNKDDPVEYTSFILCPVLRSLLDKTDDSLIKKSYKSFVLSLPPITDDNMEKMECAKIIVKENNYTMSKLGIHCEIWDILTSNFKNTECYAPSTQKQEAHPSTSAA</sequence>
<dbReference type="EMBL" id="GL870881">
    <property type="protein sequence ID" value="EIJ87612.1"/>
    <property type="molecule type" value="Genomic_DNA"/>
</dbReference>
<dbReference type="VEuPathDB" id="MicrosporidiaDB:NEQG_02159"/>
<dbReference type="HOGENOM" id="CLU_006248_0_0_1"/>
<name>I3EEG5_NEMP3</name>
<dbReference type="AlphaFoldDB" id="I3EEG5"/>
<protein>
    <submittedName>
        <fullName evidence="1">Uncharacterized protein</fullName>
    </submittedName>
</protein>
<gene>
    <name evidence="1" type="ORF">NEQG_02159</name>
</gene>
<evidence type="ECO:0000313" key="2">
    <source>
        <dbReference type="Proteomes" id="UP000002872"/>
    </source>
</evidence>
<evidence type="ECO:0000313" key="1">
    <source>
        <dbReference type="EMBL" id="EIJ87612.1"/>
    </source>
</evidence>
<dbReference type="OrthoDB" id="10330916at2759"/>
<dbReference type="InParanoid" id="I3EEG5"/>
<organism evidence="1 2">
    <name type="scientific">Nematocida parisii (strain ERTm3)</name>
    <name type="common">Nematode killer fungus</name>
    <dbReference type="NCBI Taxonomy" id="935791"/>
    <lineage>
        <taxon>Eukaryota</taxon>
        <taxon>Fungi</taxon>
        <taxon>Fungi incertae sedis</taxon>
        <taxon>Microsporidia</taxon>
        <taxon>Nematocida</taxon>
    </lineage>
</organism>
<keyword evidence="2" id="KW-1185">Reference proteome</keyword>
<dbReference type="Proteomes" id="UP000002872">
    <property type="component" value="Unassembled WGS sequence"/>
</dbReference>
<reference evidence="1" key="1">
    <citation type="submission" date="2011-01" db="EMBL/GenBank/DDBJ databases">
        <title>The Genome Sequence of Nematocida parisii strain ERTm3.</title>
        <authorList>
            <consortium name="The Broad Institute Genome Sequencing Platform"/>
            <consortium name="The Broad Institute Genome Sequencing Center for Infectious Disease"/>
            <person name="Cuomo C."/>
            <person name="Troemel E."/>
            <person name="Young S.K."/>
            <person name="Zeng Q."/>
            <person name="Gargeya S."/>
            <person name="Fitzgerald M."/>
            <person name="Haas B."/>
            <person name="Abouelleil A."/>
            <person name="Alvarado L."/>
            <person name="Arachchi H.M."/>
            <person name="Berlin A."/>
            <person name="Chapman S.B."/>
            <person name="Gearin G."/>
            <person name="Goldberg J."/>
            <person name="Griggs A."/>
            <person name="Gujja S."/>
            <person name="Hansen M."/>
            <person name="Heiman D."/>
            <person name="Howarth C."/>
            <person name="Larimer J."/>
            <person name="Lui A."/>
            <person name="MacDonald P.J.P."/>
            <person name="McCowen C."/>
            <person name="Montmayeur A."/>
            <person name="Murphy C."/>
            <person name="Neiman D."/>
            <person name="Pearson M."/>
            <person name="Priest M."/>
            <person name="Roberts A."/>
            <person name="Saif S."/>
            <person name="Shea T."/>
            <person name="Sisk P."/>
            <person name="Stolte C."/>
            <person name="Sykes S."/>
            <person name="Wortman J."/>
            <person name="Nusbaum C."/>
            <person name="Birren B."/>
        </authorList>
    </citation>
    <scope>NUCLEOTIDE SEQUENCE</scope>
    <source>
        <strain evidence="1">ERTm3</strain>
    </source>
</reference>